<evidence type="ECO:0000313" key="2">
    <source>
        <dbReference type="Proteomes" id="UP000502929"/>
    </source>
</evidence>
<name>A0A6H0X3P4_9CAUD</name>
<sequence length="86" mass="10038">MDYICAASAIKPYRILQGVSVSKRDIKAKRWLKRRLRREHGEWWKPVFTVYKVANGMRAPANAKVFVCGRRPGMNTIRAMRDIWCG</sequence>
<proteinExistence type="predicted"/>
<evidence type="ECO:0000313" key="1">
    <source>
        <dbReference type="EMBL" id="QIW86697.1"/>
    </source>
</evidence>
<protein>
    <submittedName>
        <fullName evidence="1">Uncharacterized protein</fullName>
    </submittedName>
</protein>
<reference evidence="1 2" key="1">
    <citation type="submission" date="2020-03" db="EMBL/GenBank/DDBJ databases">
        <authorList>
            <person name="Kojic M."/>
            <person name="Vukotic G."/>
        </authorList>
    </citation>
    <scope>NUCLEOTIDE SEQUENCE [LARGE SCALE GENOMIC DNA]</scope>
</reference>
<accession>A0A6H0X3P4</accession>
<dbReference type="EMBL" id="MT251347">
    <property type="protein sequence ID" value="QIW86697.1"/>
    <property type="molecule type" value="Genomic_DNA"/>
</dbReference>
<gene>
    <name evidence="1" type="ORF">24149LASTA_00070</name>
</gene>
<keyword evidence="2" id="KW-1185">Reference proteome</keyword>
<dbReference type="Proteomes" id="UP000502929">
    <property type="component" value="Segment"/>
</dbReference>
<organism evidence="1 2">
    <name type="scientific">Klebsiella phage LASTA</name>
    <dbReference type="NCBI Taxonomy" id="2723758"/>
    <lineage>
        <taxon>Viruses</taxon>
        <taxon>Duplodnaviria</taxon>
        <taxon>Heunggongvirae</taxon>
        <taxon>Uroviricota</taxon>
        <taxon>Caudoviricetes</taxon>
        <taxon>Lastavirus</taxon>
        <taxon>Lastavirus lasta</taxon>
    </lineage>
</organism>